<feature type="domain" description="DUF1842" evidence="1">
    <location>
        <begin position="13"/>
        <end position="120"/>
    </location>
</feature>
<dbReference type="EMBL" id="JASJEV010000003">
    <property type="protein sequence ID" value="MDJ1157727.1"/>
    <property type="molecule type" value="Genomic_DNA"/>
</dbReference>
<evidence type="ECO:0000313" key="2">
    <source>
        <dbReference type="EMBL" id="MDJ1157727.1"/>
    </source>
</evidence>
<gene>
    <name evidence="2" type="ORF">QNA08_05720</name>
</gene>
<dbReference type="Proteomes" id="UP001321492">
    <property type="component" value="Unassembled WGS sequence"/>
</dbReference>
<evidence type="ECO:0000313" key="3">
    <source>
        <dbReference type="Proteomes" id="UP001321492"/>
    </source>
</evidence>
<proteinExistence type="predicted"/>
<accession>A0ABT7AEC5</accession>
<dbReference type="RefSeq" id="WP_283739730.1">
    <property type="nucleotide sequence ID" value="NZ_JASJEV010000003.1"/>
</dbReference>
<name>A0ABT7AEC5_9HYPH</name>
<dbReference type="InterPro" id="IPR014992">
    <property type="entry name" value="DUF1842"/>
</dbReference>
<dbReference type="Pfam" id="PF08896">
    <property type="entry name" value="DUF1842"/>
    <property type="match status" value="1"/>
</dbReference>
<protein>
    <submittedName>
        <fullName evidence="2">DUF1842 domain-containing protein</fullName>
    </submittedName>
</protein>
<reference evidence="2 3" key="1">
    <citation type="submission" date="2023-05" db="EMBL/GenBank/DDBJ databases">
        <title>Chelatococcus sp. nov., a moderately thermophilic bacterium isolated from hot spring microbial mat.</title>
        <authorList>
            <person name="Hu C.-J."/>
            <person name="Li W.-J."/>
        </authorList>
    </citation>
    <scope>NUCLEOTIDE SEQUENCE [LARGE SCALE GENOMIC DNA]</scope>
    <source>
        <strain evidence="2 3">SYSU G07232</strain>
    </source>
</reference>
<evidence type="ECO:0000259" key="1">
    <source>
        <dbReference type="Pfam" id="PF08896"/>
    </source>
</evidence>
<comment type="caution">
    <text evidence="2">The sequence shown here is derived from an EMBL/GenBank/DDBJ whole genome shotgun (WGS) entry which is preliminary data.</text>
</comment>
<sequence>MSATIRTANKSKLFSKLLLVGYKNVPGAPLLHLALTFDEQTDDVHGVARVTQPIPYLFRPFPVRGHYHHTGLGMDKILVGLTGEGVVSVPPPAIGTAIWPFKCTMALNPKDWGGKGSFQFGPIDVKDAPVDCISKAEIDVIELEAAKAAAE</sequence>
<keyword evidence="3" id="KW-1185">Reference proteome</keyword>
<organism evidence="2 3">
    <name type="scientific">Chelatococcus albus</name>
    <dbReference type="NCBI Taxonomy" id="3047466"/>
    <lineage>
        <taxon>Bacteria</taxon>
        <taxon>Pseudomonadati</taxon>
        <taxon>Pseudomonadota</taxon>
        <taxon>Alphaproteobacteria</taxon>
        <taxon>Hyphomicrobiales</taxon>
        <taxon>Chelatococcaceae</taxon>
        <taxon>Chelatococcus</taxon>
    </lineage>
</organism>